<sequence>MKQKTYLTVSVILNCIFFFGFLTLSYIYRDKLFQAFVSAKGNPKIIMFGNSITAQGKWVELLGRTDVLTQALPGQCTYHFLNAMESMVIRHKPEVCFVMGGINDITIGVSQETIQKHYKAILDNLTRNGITPIVTLTLYEQNDPVSKDQVSELNRFLMSYCRQNQIDYLDINPLIADSTGLKPEYAVDKTHLNEDAYKLWAAEIKKILAQKAL</sequence>
<protein>
    <submittedName>
        <fullName evidence="3">G-D-S-L family lipolytic protein</fullName>
    </submittedName>
</protein>
<keyword evidence="1" id="KW-0472">Membrane</keyword>
<dbReference type="AlphaFoldDB" id="A0A3D8YCV2"/>
<feature type="domain" description="SGNH hydrolase-type esterase" evidence="2">
    <location>
        <begin position="48"/>
        <end position="199"/>
    </location>
</feature>
<evidence type="ECO:0000259" key="2">
    <source>
        <dbReference type="Pfam" id="PF13472"/>
    </source>
</evidence>
<proteinExistence type="predicted"/>
<dbReference type="RefSeq" id="WP_115830940.1">
    <property type="nucleotide sequence ID" value="NZ_QNUL01000006.1"/>
</dbReference>
<gene>
    <name evidence="3" type="ORF">DSL64_11075</name>
</gene>
<dbReference type="Pfam" id="PF13472">
    <property type="entry name" value="Lipase_GDSL_2"/>
    <property type="match status" value="1"/>
</dbReference>
<keyword evidence="4" id="KW-1185">Reference proteome</keyword>
<name>A0A3D8YCV2_9BACT</name>
<keyword evidence="1" id="KW-1133">Transmembrane helix</keyword>
<dbReference type="Gene3D" id="3.40.50.1110">
    <property type="entry name" value="SGNH hydrolase"/>
    <property type="match status" value="1"/>
</dbReference>
<organism evidence="3 4">
    <name type="scientific">Dyadobacter luteus</name>
    <dbReference type="NCBI Taxonomy" id="2259619"/>
    <lineage>
        <taxon>Bacteria</taxon>
        <taxon>Pseudomonadati</taxon>
        <taxon>Bacteroidota</taxon>
        <taxon>Cytophagia</taxon>
        <taxon>Cytophagales</taxon>
        <taxon>Spirosomataceae</taxon>
        <taxon>Dyadobacter</taxon>
    </lineage>
</organism>
<reference evidence="3 4" key="1">
    <citation type="submission" date="2018-07" db="EMBL/GenBank/DDBJ databases">
        <title>Dyadobacter roseus sp. nov., isolated from rose rhizosphere soil.</title>
        <authorList>
            <person name="Chen L."/>
        </authorList>
    </citation>
    <scope>NUCLEOTIDE SEQUENCE [LARGE SCALE GENOMIC DNA]</scope>
    <source>
        <strain evidence="3 4">RS19</strain>
    </source>
</reference>
<dbReference type="SUPFAM" id="SSF52266">
    <property type="entry name" value="SGNH hydrolase"/>
    <property type="match status" value="1"/>
</dbReference>
<keyword evidence="1" id="KW-0812">Transmembrane</keyword>
<comment type="caution">
    <text evidence="3">The sequence shown here is derived from an EMBL/GenBank/DDBJ whole genome shotgun (WGS) entry which is preliminary data.</text>
</comment>
<evidence type="ECO:0000313" key="4">
    <source>
        <dbReference type="Proteomes" id="UP000256373"/>
    </source>
</evidence>
<dbReference type="EMBL" id="QNUL01000006">
    <property type="protein sequence ID" value="REA62216.1"/>
    <property type="molecule type" value="Genomic_DNA"/>
</dbReference>
<dbReference type="OrthoDB" id="9790057at2"/>
<evidence type="ECO:0000313" key="3">
    <source>
        <dbReference type="EMBL" id="REA62216.1"/>
    </source>
</evidence>
<dbReference type="Proteomes" id="UP000256373">
    <property type="component" value="Unassembled WGS sequence"/>
</dbReference>
<dbReference type="PANTHER" id="PTHR30383">
    <property type="entry name" value="THIOESTERASE 1/PROTEASE 1/LYSOPHOSPHOLIPASE L1"/>
    <property type="match status" value="1"/>
</dbReference>
<evidence type="ECO:0000256" key="1">
    <source>
        <dbReference type="SAM" id="Phobius"/>
    </source>
</evidence>
<dbReference type="InterPro" id="IPR036514">
    <property type="entry name" value="SGNH_hydro_sf"/>
</dbReference>
<accession>A0A3D8YCV2</accession>
<dbReference type="InterPro" id="IPR051532">
    <property type="entry name" value="Ester_Hydrolysis_Enzymes"/>
</dbReference>
<feature type="transmembrane region" description="Helical" evidence="1">
    <location>
        <begin position="6"/>
        <end position="28"/>
    </location>
</feature>
<dbReference type="InterPro" id="IPR013830">
    <property type="entry name" value="SGNH_hydro"/>
</dbReference>
<dbReference type="GO" id="GO:0016788">
    <property type="term" value="F:hydrolase activity, acting on ester bonds"/>
    <property type="evidence" value="ECO:0007669"/>
    <property type="project" value="UniProtKB-ARBA"/>
</dbReference>